<comment type="caution">
    <text evidence="2">The sequence shown here is derived from an EMBL/GenBank/DDBJ whole genome shotgun (WGS) entry which is preliminary data.</text>
</comment>
<protein>
    <recommendedName>
        <fullName evidence="4">Spermine/spermidine synthase</fullName>
    </recommendedName>
</protein>
<organism evidence="2 3">
    <name type="scientific">Extremus antarcticus</name>
    <dbReference type="NCBI Taxonomy" id="702011"/>
    <lineage>
        <taxon>Eukaryota</taxon>
        <taxon>Fungi</taxon>
        <taxon>Dikarya</taxon>
        <taxon>Ascomycota</taxon>
        <taxon>Pezizomycotina</taxon>
        <taxon>Dothideomycetes</taxon>
        <taxon>Dothideomycetidae</taxon>
        <taxon>Mycosphaerellales</taxon>
        <taxon>Extremaceae</taxon>
        <taxon>Extremus</taxon>
    </lineage>
</organism>
<accession>A0AAJ0DKY2</accession>
<dbReference type="GO" id="GO:0006596">
    <property type="term" value="P:polyamine biosynthetic process"/>
    <property type="evidence" value="ECO:0007669"/>
    <property type="project" value="UniProtKB-KW"/>
</dbReference>
<name>A0AAJ0DKY2_9PEZI</name>
<dbReference type="Proteomes" id="UP001271007">
    <property type="component" value="Unassembled WGS sequence"/>
</dbReference>
<dbReference type="NCBIfam" id="NF037959">
    <property type="entry name" value="MFS_SpdSyn"/>
    <property type="match status" value="1"/>
</dbReference>
<evidence type="ECO:0008006" key="4">
    <source>
        <dbReference type="Google" id="ProtNLM"/>
    </source>
</evidence>
<keyword evidence="1" id="KW-0620">Polyamine biosynthesis</keyword>
<evidence type="ECO:0000313" key="2">
    <source>
        <dbReference type="EMBL" id="KAK3052360.1"/>
    </source>
</evidence>
<dbReference type="PANTHER" id="PTHR43317">
    <property type="entry name" value="THERMOSPERMINE SYNTHASE ACAULIS5"/>
    <property type="match status" value="1"/>
</dbReference>
<dbReference type="InterPro" id="IPR029063">
    <property type="entry name" value="SAM-dependent_MTases_sf"/>
</dbReference>
<dbReference type="PANTHER" id="PTHR43317:SF1">
    <property type="entry name" value="THERMOSPERMINE SYNTHASE ACAULIS5"/>
    <property type="match status" value="1"/>
</dbReference>
<evidence type="ECO:0000256" key="1">
    <source>
        <dbReference type="ARBA" id="ARBA00023115"/>
    </source>
</evidence>
<sequence length="576" mass="63499">MAPKTRPRAQLSAAATSKAPPKSLIERICLPMGILTLAAISSPVSQATLAPVFGAIPSAVNHQQAIIATSLLGFLLHYLPPKPRPGSVGQYLAAISLFVPVVQMHIYPYSGILGPIAGPSLLGLLSCHTIIVPATYAAAEAMEALDLSSRVGPYVAPVLSTCLGVLYLVSFEGQAAYFLPSLNLLSQIFTPVKTQLLVGSTFAYLFPSKLSLLALPALAHTFLVNPHFDAARNIDILNNQLAQHNWTLLDRRWSNTGYISILESTDMHYRVMRCDHSLLGGEWLLTNQRREEEGWLVDEPIYSVFEMLEAVRLIEDETKPSDAEAQALIVGLGIGTAPKAFFAHGINTTVIELDPAVHDFAKSYFNLPSNHTAVIRDAVSWADETVAEGSLKYDYIIHDVFTGGAEPLSLFTESFLRNLRSLLRPNGAIALNYAGDVNFPLTAKVLNTIDLVFNGQCRIFRDTPPSSETPDDKAAVNDDFTNIIIFCSNSPGQITFRRPTKADFLGSKSREHYMLPDARLEIPFPLQKLPTRRQRVRTEALQQGEEQQWAAQQADSAIKHWYVMRKVLPDAVWELW</sequence>
<dbReference type="EMBL" id="JAWDJX010000021">
    <property type="protein sequence ID" value="KAK3052360.1"/>
    <property type="molecule type" value="Genomic_DNA"/>
</dbReference>
<dbReference type="AlphaFoldDB" id="A0AAJ0DKY2"/>
<evidence type="ECO:0000313" key="3">
    <source>
        <dbReference type="Proteomes" id="UP001271007"/>
    </source>
</evidence>
<gene>
    <name evidence="2" type="ORF">LTR09_006570</name>
</gene>
<keyword evidence="3" id="KW-1185">Reference proteome</keyword>
<dbReference type="SUPFAM" id="SSF53335">
    <property type="entry name" value="S-adenosyl-L-methionine-dependent methyltransferases"/>
    <property type="match status" value="1"/>
</dbReference>
<reference evidence="2" key="1">
    <citation type="submission" date="2023-04" db="EMBL/GenBank/DDBJ databases">
        <title>Black Yeasts Isolated from many extreme environments.</title>
        <authorList>
            <person name="Coleine C."/>
            <person name="Stajich J.E."/>
            <person name="Selbmann L."/>
        </authorList>
    </citation>
    <scope>NUCLEOTIDE SEQUENCE</scope>
    <source>
        <strain evidence="2">CCFEE 5312</strain>
    </source>
</reference>
<proteinExistence type="predicted"/>
<dbReference type="Gene3D" id="3.40.50.150">
    <property type="entry name" value="Vaccinia Virus protein VP39"/>
    <property type="match status" value="1"/>
</dbReference>
<dbReference type="Pfam" id="PF01564">
    <property type="entry name" value="Spermine_synth"/>
    <property type="match status" value="1"/>
</dbReference>